<reference evidence="1" key="1">
    <citation type="submission" date="2022-11" db="EMBL/GenBank/DDBJ databases">
        <authorList>
            <person name="Hyden B.L."/>
            <person name="Feng K."/>
            <person name="Yates T."/>
            <person name="Jawdy S."/>
            <person name="Smart L.B."/>
            <person name="Muchero W."/>
        </authorList>
    </citation>
    <scope>NUCLEOTIDE SEQUENCE</scope>
    <source>
        <tissue evidence="1">Shoot tip</tissue>
    </source>
</reference>
<reference evidence="1" key="2">
    <citation type="journal article" date="2023" name="Int. J. Mol. Sci.">
        <title>De Novo Assembly and Annotation of 11 Diverse Shrub Willow (Salix) Genomes Reveals Novel Gene Organization in Sex-Linked Regions.</title>
        <authorList>
            <person name="Hyden B."/>
            <person name="Feng K."/>
            <person name="Yates T.B."/>
            <person name="Jawdy S."/>
            <person name="Cereghino C."/>
            <person name="Smart L.B."/>
            <person name="Muchero W."/>
        </authorList>
    </citation>
    <scope>NUCLEOTIDE SEQUENCE</scope>
    <source>
        <tissue evidence="1">Shoot tip</tissue>
    </source>
</reference>
<dbReference type="Proteomes" id="UP001151752">
    <property type="component" value="Chromosome 2"/>
</dbReference>
<protein>
    <submittedName>
        <fullName evidence="1">Uncharacterized protein</fullName>
    </submittedName>
</protein>
<organism evidence="1 2">
    <name type="scientific">Salix koriyanagi</name>
    <dbReference type="NCBI Taxonomy" id="2511006"/>
    <lineage>
        <taxon>Eukaryota</taxon>
        <taxon>Viridiplantae</taxon>
        <taxon>Streptophyta</taxon>
        <taxon>Embryophyta</taxon>
        <taxon>Tracheophyta</taxon>
        <taxon>Spermatophyta</taxon>
        <taxon>Magnoliopsida</taxon>
        <taxon>eudicotyledons</taxon>
        <taxon>Gunneridae</taxon>
        <taxon>Pentapetalae</taxon>
        <taxon>rosids</taxon>
        <taxon>fabids</taxon>
        <taxon>Malpighiales</taxon>
        <taxon>Salicaceae</taxon>
        <taxon>Saliceae</taxon>
        <taxon>Salix</taxon>
    </lineage>
</organism>
<accession>A0A9Q0TDX3</accession>
<dbReference type="AlphaFoldDB" id="A0A9Q0TDX3"/>
<name>A0A9Q0TDX3_9ROSI</name>
<evidence type="ECO:0000313" key="1">
    <source>
        <dbReference type="EMBL" id="KAJ6709848.1"/>
    </source>
</evidence>
<keyword evidence="2" id="KW-1185">Reference proteome</keyword>
<proteinExistence type="predicted"/>
<sequence>MDGYAHSTLSAGDVLGMEDGAATALSRTHDARWPPCDSAGCCSNRGMIIHKKKSCRCDIATGPPESMTSMRYKMY</sequence>
<gene>
    <name evidence="1" type="ORF">OIU74_010865</name>
</gene>
<dbReference type="EMBL" id="JAPFFM010000015">
    <property type="protein sequence ID" value="KAJ6709848.1"/>
    <property type="molecule type" value="Genomic_DNA"/>
</dbReference>
<comment type="caution">
    <text evidence="1">The sequence shown here is derived from an EMBL/GenBank/DDBJ whole genome shotgun (WGS) entry which is preliminary data.</text>
</comment>
<evidence type="ECO:0000313" key="2">
    <source>
        <dbReference type="Proteomes" id="UP001151752"/>
    </source>
</evidence>